<dbReference type="InterPro" id="IPR055335">
    <property type="entry name" value="Ucp6/RUP1"/>
</dbReference>
<evidence type="ECO:0000256" key="1">
    <source>
        <dbReference type="SAM" id="Coils"/>
    </source>
</evidence>
<dbReference type="PANTHER" id="PTHR39597:SF1">
    <property type="entry name" value="UBA DOMAIN-CONTAINING PROTEIN RUP1"/>
    <property type="match status" value="1"/>
</dbReference>
<feature type="compositionally biased region" description="Acidic residues" evidence="2">
    <location>
        <begin position="748"/>
        <end position="771"/>
    </location>
</feature>
<organism evidence="4 5">
    <name type="scientific">Mortierella isabellina</name>
    <name type="common">Filamentous fungus</name>
    <name type="synonym">Umbelopsis isabellina</name>
    <dbReference type="NCBI Taxonomy" id="91625"/>
    <lineage>
        <taxon>Eukaryota</taxon>
        <taxon>Fungi</taxon>
        <taxon>Fungi incertae sedis</taxon>
        <taxon>Mucoromycota</taxon>
        <taxon>Mucoromycotina</taxon>
        <taxon>Umbelopsidomycetes</taxon>
        <taxon>Umbelopsidales</taxon>
        <taxon>Umbelopsidaceae</taxon>
        <taxon>Umbelopsis</taxon>
    </lineage>
</organism>
<feature type="compositionally biased region" description="Polar residues" evidence="2">
    <location>
        <begin position="268"/>
        <end position="277"/>
    </location>
</feature>
<dbReference type="GO" id="GO:0016579">
    <property type="term" value="P:protein deubiquitination"/>
    <property type="evidence" value="ECO:0007669"/>
    <property type="project" value="InterPro"/>
</dbReference>
<feature type="domain" description="UBA" evidence="3">
    <location>
        <begin position="2"/>
        <end position="42"/>
    </location>
</feature>
<evidence type="ECO:0000256" key="2">
    <source>
        <dbReference type="SAM" id="MobiDB-lite"/>
    </source>
</evidence>
<dbReference type="SUPFAM" id="SSF46934">
    <property type="entry name" value="UBA-like"/>
    <property type="match status" value="1"/>
</dbReference>
<name>A0A8H7PYC0_MORIS</name>
<dbReference type="OrthoDB" id="443682at2759"/>
<dbReference type="InterPro" id="IPR009060">
    <property type="entry name" value="UBA-like_sf"/>
</dbReference>
<dbReference type="InterPro" id="IPR038765">
    <property type="entry name" value="Papain-like_cys_pep_sf"/>
</dbReference>
<dbReference type="AlphaFoldDB" id="A0A8H7PYC0"/>
<feature type="region of interest" description="Disordered" evidence="2">
    <location>
        <begin position="63"/>
        <end position="92"/>
    </location>
</feature>
<feature type="region of interest" description="Disordered" evidence="2">
    <location>
        <begin position="142"/>
        <end position="162"/>
    </location>
</feature>
<dbReference type="InterPro" id="IPR001394">
    <property type="entry name" value="Peptidase_C19_UCH"/>
</dbReference>
<dbReference type="Pfam" id="PF00443">
    <property type="entry name" value="UCH"/>
    <property type="match status" value="1"/>
</dbReference>
<dbReference type="SMART" id="SM00165">
    <property type="entry name" value="UBA"/>
    <property type="match status" value="1"/>
</dbReference>
<accession>A0A8H7PYC0</accession>
<evidence type="ECO:0000313" key="5">
    <source>
        <dbReference type="Proteomes" id="UP000654370"/>
    </source>
</evidence>
<keyword evidence="1" id="KW-0175">Coiled coil</keyword>
<dbReference type="Gene3D" id="1.10.8.10">
    <property type="entry name" value="DNA helicase RuvA subunit, C-terminal domain"/>
    <property type="match status" value="1"/>
</dbReference>
<comment type="caution">
    <text evidence="4">The sequence shown here is derived from an EMBL/GenBank/DDBJ whole genome shotgun (WGS) entry which is preliminary data.</text>
</comment>
<gene>
    <name evidence="4" type="ORF">INT43_008979</name>
</gene>
<feature type="region of interest" description="Disordered" evidence="2">
    <location>
        <begin position="742"/>
        <end position="789"/>
    </location>
</feature>
<dbReference type="PANTHER" id="PTHR39597">
    <property type="entry name" value="UBA DOMAIN-CONTAINING PROTEIN RUP1"/>
    <property type="match status" value="1"/>
</dbReference>
<proteinExistence type="predicted"/>
<dbReference type="SUPFAM" id="SSF54001">
    <property type="entry name" value="Cysteine proteinases"/>
    <property type="match status" value="1"/>
</dbReference>
<dbReference type="Proteomes" id="UP000654370">
    <property type="component" value="Unassembled WGS sequence"/>
</dbReference>
<dbReference type="GO" id="GO:0004843">
    <property type="term" value="F:cysteine-type deubiquitinase activity"/>
    <property type="evidence" value="ECO:0007669"/>
    <property type="project" value="InterPro"/>
</dbReference>
<feature type="region of interest" description="Disordered" evidence="2">
    <location>
        <begin position="256"/>
        <end position="324"/>
    </location>
</feature>
<feature type="compositionally biased region" description="Basic and acidic residues" evidence="2">
    <location>
        <begin position="284"/>
        <end position="309"/>
    </location>
</feature>
<dbReference type="EMBL" id="JAEPQZ010000005">
    <property type="protein sequence ID" value="KAG2181396.1"/>
    <property type="molecule type" value="Genomic_DNA"/>
</dbReference>
<dbReference type="Gene3D" id="3.90.70.10">
    <property type="entry name" value="Cysteine proteinases"/>
    <property type="match status" value="1"/>
</dbReference>
<dbReference type="CDD" id="cd02257">
    <property type="entry name" value="Peptidase_C19"/>
    <property type="match status" value="1"/>
</dbReference>
<feature type="compositionally biased region" description="Acidic residues" evidence="2">
    <location>
        <begin position="310"/>
        <end position="322"/>
    </location>
</feature>
<reference evidence="4" key="1">
    <citation type="submission" date="2020-12" db="EMBL/GenBank/DDBJ databases">
        <title>Metabolic potential, ecology and presence of endohyphal bacteria is reflected in genomic diversity of Mucoromycotina.</title>
        <authorList>
            <person name="Muszewska A."/>
            <person name="Okrasinska A."/>
            <person name="Steczkiewicz K."/>
            <person name="Drgas O."/>
            <person name="Orlowska M."/>
            <person name="Perlinska-Lenart U."/>
            <person name="Aleksandrzak-Piekarczyk T."/>
            <person name="Szatraj K."/>
            <person name="Zielenkiewicz U."/>
            <person name="Pilsyk S."/>
            <person name="Malc E."/>
            <person name="Mieczkowski P."/>
            <person name="Kruszewska J.S."/>
            <person name="Biernat P."/>
            <person name="Pawlowska J."/>
        </authorList>
    </citation>
    <scope>NUCLEOTIDE SEQUENCE</scope>
    <source>
        <strain evidence="4">WA0000067209</strain>
    </source>
</reference>
<sequence>MNVDDDAVQQLVALGISNRQAYVALQKYNNDVMRAADYIFSGHAEQDDVEPLELAALGVPDSDIQPTEGASSASPFLVPQGIDASPGSQSDIEDENALKNLTTDDYVANDNTNPFIESETQRAADAVAGPENDAARSFRNELSAEASHNNQPAPSEPSNNNAQQWSLVPYKEQSTISPAMRSENAEDRYSYYNLTWWRDPGSVYRAKIDNIPVGLRPPPYDFSCAPPLLQALYHIPLFRTAIFTYKPTPSDWGSPKNYWRGAGRGIPDNQTTASNESPPDYEQIDQRVTTDMDQLDLERRESQDTRDTPYDSDSDALSENDMAEEKAYHAAKKASNLRVVHELQRLFAFLHYTNRRYVSVTNVVRAAQASSNIGGTELTNSRPEGFLEQLISCAGFDDTCCDMIQFGDKSYKAGSLFTISAVIEMFEDRVLQDETEEEKAFFLVISPDESTFDLHSCLRPLIYETNTGSDSDVEVPKDEDRHRICKITSFTEMPPILQIFLEDPTQYSIGVRTAAGGRNNSYRIEKSIYMDRYLHKNRDRVLQINEDITQAKAKVTSAKDKLNYYNRNCGSHTAIEYLQAARTYFYDNPIQRDVDVIKTVLDQVQKNIDDGNKELEEAEKRLHHVSEAMFKCDGLTQCRYNLHAILMHDGGNGTGHHWAYINAATSSLDPQDADYTWFKCCDASVVACTDEEVFADDNLVYSLIYVDATLDQSDIPNVDDIVPAGLKEHVLLDCTAFENELQPSESFSDSDIDSDGLETGFLEDDDTDLDDPPSISPAVPEVDSETDRSELDEEALLKIQQEEAAIGGDSYKVLESFELFLAKFGEIQSLRYLIANYGSANTPSTTSDTETPSLTPETDPKLKWQYQLYQDYLDVAEQICSGIDMMQEGRDDDALKFLISAKEQAAKWKESLWRGSSNNNIDSLMTGSSLFLTIQKLGKLVLTTANGKAYSKALNPAYRKRGFEDALRISKYAQALLDPDTLEHDPFYSQLQEQWLSFTDTVTGSLDEEEAELFNAVVMSFLEYQGLDQRDLVIADVEQNLKEENLRKPVWQRYKEALFEMEQVFGN</sequence>
<evidence type="ECO:0000313" key="4">
    <source>
        <dbReference type="EMBL" id="KAG2181396.1"/>
    </source>
</evidence>
<feature type="compositionally biased region" description="Polar residues" evidence="2">
    <location>
        <begin position="146"/>
        <end position="162"/>
    </location>
</feature>
<dbReference type="PROSITE" id="PS50030">
    <property type="entry name" value="UBA"/>
    <property type="match status" value="1"/>
</dbReference>
<feature type="compositionally biased region" description="Polar residues" evidence="2">
    <location>
        <begin position="64"/>
        <end position="74"/>
    </location>
</feature>
<protein>
    <recommendedName>
        <fullName evidence="3">UBA domain-containing protein</fullName>
    </recommendedName>
</protein>
<keyword evidence="5" id="KW-1185">Reference proteome</keyword>
<feature type="coiled-coil region" evidence="1">
    <location>
        <begin position="601"/>
        <end position="628"/>
    </location>
</feature>
<dbReference type="InterPro" id="IPR015940">
    <property type="entry name" value="UBA"/>
</dbReference>
<evidence type="ECO:0000259" key="3">
    <source>
        <dbReference type="PROSITE" id="PS50030"/>
    </source>
</evidence>
<dbReference type="CDD" id="cd14297">
    <property type="entry name" value="UBA2_spUBP14_like"/>
    <property type="match status" value="1"/>
</dbReference>